<feature type="transmembrane region" description="Helical" evidence="1">
    <location>
        <begin position="20"/>
        <end position="38"/>
    </location>
</feature>
<dbReference type="Proteomes" id="UP000179227">
    <property type="component" value="Unassembled WGS sequence"/>
</dbReference>
<name>A0A1F5I1Q0_9BACT</name>
<keyword evidence="1" id="KW-0812">Transmembrane</keyword>
<evidence type="ECO:0000256" key="1">
    <source>
        <dbReference type="SAM" id="Phobius"/>
    </source>
</evidence>
<protein>
    <submittedName>
        <fullName evidence="2">Uncharacterized protein</fullName>
    </submittedName>
</protein>
<dbReference type="AlphaFoldDB" id="A0A1F5I1Q0"/>
<sequence length="156" mass="18519">MKKRAELNQLLHPIKLSTKWRVIWYSVLIWFLGFVISAVIMLPWYYPVQALVIISATIFYFKIIDPFSVKRGRRAKVDVDKVFAFGLTAALAWFSIITILTIAEIAGFYYFNFAFYLSDFRNWYLYILVLLVPVLYSLILENFRSIRPRKKNKLLF</sequence>
<proteinExistence type="predicted"/>
<organism evidence="2 3">
    <name type="scientific">Candidatus Curtissbacteria bacterium RIFCSPLOWO2_01_FULL_42_26</name>
    <dbReference type="NCBI Taxonomy" id="1797729"/>
    <lineage>
        <taxon>Bacteria</taxon>
        <taxon>Candidatus Curtissiibacteriota</taxon>
    </lineage>
</organism>
<dbReference type="STRING" id="1797729.A3A60_04725"/>
<feature type="transmembrane region" description="Helical" evidence="1">
    <location>
        <begin position="44"/>
        <end position="61"/>
    </location>
</feature>
<accession>A0A1F5I1Q0</accession>
<reference evidence="2 3" key="1">
    <citation type="journal article" date="2016" name="Nat. Commun.">
        <title>Thousands of microbial genomes shed light on interconnected biogeochemical processes in an aquifer system.</title>
        <authorList>
            <person name="Anantharaman K."/>
            <person name="Brown C.T."/>
            <person name="Hug L.A."/>
            <person name="Sharon I."/>
            <person name="Castelle C.J."/>
            <person name="Probst A.J."/>
            <person name="Thomas B.C."/>
            <person name="Singh A."/>
            <person name="Wilkins M.J."/>
            <person name="Karaoz U."/>
            <person name="Brodie E.L."/>
            <person name="Williams K.H."/>
            <person name="Hubbard S.S."/>
            <person name="Banfield J.F."/>
        </authorList>
    </citation>
    <scope>NUCLEOTIDE SEQUENCE [LARGE SCALE GENOMIC DNA]</scope>
</reference>
<feature type="transmembrane region" description="Helical" evidence="1">
    <location>
        <begin position="123"/>
        <end position="143"/>
    </location>
</feature>
<evidence type="ECO:0000313" key="2">
    <source>
        <dbReference type="EMBL" id="OGE10316.1"/>
    </source>
</evidence>
<feature type="transmembrane region" description="Helical" evidence="1">
    <location>
        <begin position="82"/>
        <end position="111"/>
    </location>
</feature>
<keyword evidence="1" id="KW-1133">Transmembrane helix</keyword>
<evidence type="ECO:0000313" key="3">
    <source>
        <dbReference type="Proteomes" id="UP000179227"/>
    </source>
</evidence>
<gene>
    <name evidence="2" type="ORF">A3A60_04725</name>
</gene>
<keyword evidence="1" id="KW-0472">Membrane</keyword>
<dbReference type="EMBL" id="MFBS01000011">
    <property type="protein sequence ID" value="OGE10316.1"/>
    <property type="molecule type" value="Genomic_DNA"/>
</dbReference>
<comment type="caution">
    <text evidence="2">The sequence shown here is derived from an EMBL/GenBank/DDBJ whole genome shotgun (WGS) entry which is preliminary data.</text>
</comment>